<dbReference type="PANTHER" id="PTHR45758">
    <property type="entry name" value="MITOFERRIN-1-RELATED"/>
    <property type="match status" value="1"/>
</dbReference>
<evidence type="ECO:0000256" key="12">
    <source>
        <dbReference type="PROSITE-ProRule" id="PRU00282"/>
    </source>
</evidence>
<evidence type="ECO:0000256" key="9">
    <source>
        <dbReference type="ARBA" id="ARBA00023065"/>
    </source>
</evidence>
<reference evidence="14" key="1">
    <citation type="submission" date="2022-11" db="EMBL/GenBank/DDBJ databases">
        <title>Centuries of genome instability and evolution in soft-shell clam transmissible cancer (bioRxiv).</title>
        <authorList>
            <person name="Hart S.F.M."/>
            <person name="Yonemitsu M.A."/>
            <person name="Giersch R.M."/>
            <person name="Beal B.F."/>
            <person name="Arriagada G."/>
            <person name="Davis B.W."/>
            <person name="Ostrander E.A."/>
            <person name="Goff S.P."/>
            <person name="Metzger M.J."/>
        </authorList>
    </citation>
    <scope>NUCLEOTIDE SEQUENCE</scope>
    <source>
        <strain evidence="14">MELC-2E11</strain>
        <tissue evidence="14">Siphon/mantle</tissue>
    </source>
</reference>
<dbReference type="InterPro" id="IPR023395">
    <property type="entry name" value="MCP_dom_sf"/>
</dbReference>
<evidence type="ECO:0000256" key="7">
    <source>
        <dbReference type="ARBA" id="ARBA00022989"/>
    </source>
</evidence>
<dbReference type="Proteomes" id="UP001164746">
    <property type="component" value="Chromosome 12"/>
</dbReference>
<keyword evidence="4" id="KW-0410">Iron transport</keyword>
<evidence type="ECO:0000256" key="5">
    <source>
        <dbReference type="ARBA" id="ARBA00022692"/>
    </source>
</evidence>
<dbReference type="Pfam" id="PF00153">
    <property type="entry name" value="Mito_carr"/>
    <property type="match status" value="3"/>
</dbReference>
<sequence length="387" mass="42983">MSCTVEEEEDLYESLPPSTTTATHMFAGALAGIGEHCVMYPFDSVKTRMQSLVPDPRADYRGVVDAMTTIFRYEGLRNTTRGIGAMIGGAGPAHALYFASYEHLKKVFSKGQEGNHIARGAAGCAATVIHDLFMNPADVIKQRMQIYGSQYKTCTECGLSVLRTEGAVAFYRSFTTQLSMNIPFQMVHFMTYEFAQDIFNKSREYNPVSHGASGALAGAAAATITMPLDVCKTLLNTQEHCSRTNISYINGMGAAFRTVYEFQGFKGYFRGLTARVFYQMPSTAISWLIYEFFKSILKTKPSEAEDSGHYLTIKSLQAQCSVWHFFNMVLVNPFIRANRILSCVCMVFVQLICPPSGFIFHLGKKQVKVQGHITPEGDIQNNQGSDF</sequence>
<keyword evidence="7" id="KW-1133">Transmembrane helix</keyword>
<dbReference type="InterPro" id="IPR018108">
    <property type="entry name" value="MCP_transmembrane"/>
</dbReference>
<gene>
    <name evidence="14" type="ORF">MAR_015473</name>
</gene>
<dbReference type="PROSITE" id="PS50920">
    <property type="entry name" value="SOLCAR"/>
    <property type="match status" value="3"/>
</dbReference>
<name>A0ABY7FKV2_MYAAR</name>
<keyword evidence="6" id="KW-0999">Mitochondrion inner membrane</keyword>
<evidence type="ECO:0000256" key="8">
    <source>
        <dbReference type="ARBA" id="ARBA00023004"/>
    </source>
</evidence>
<feature type="repeat" description="Solcar" evidence="12">
    <location>
        <begin position="205"/>
        <end position="296"/>
    </location>
</feature>
<evidence type="ECO:0000256" key="1">
    <source>
        <dbReference type="ARBA" id="ARBA00004448"/>
    </source>
</evidence>
<evidence type="ECO:0000256" key="13">
    <source>
        <dbReference type="RuleBase" id="RU000488"/>
    </source>
</evidence>
<dbReference type="PANTHER" id="PTHR45758:SF20">
    <property type="entry name" value="MITOFERRIN-2"/>
    <property type="match status" value="1"/>
</dbReference>
<feature type="repeat" description="Solcar" evidence="12">
    <location>
        <begin position="114"/>
        <end position="198"/>
    </location>
</feature>
<protein>
    <submittedName>
        <fullName evidence="14">MFRN2-like protein</fullName>
    </submittedName>
</protein>
<organism evidence="14 15">
    <name type="scientific">Mya arenaria</name>
    <name type="common">Soft-shell clam</name>
    <dbReference type="NCBI Taxonomy" id="6604"/>
    <lineage>
        <taxon>Eukaryota</taxon>
        <taxon>Metazoa</taxon>
        <taxon>Spiralia</taxon>
        <taxon>Lophotrochozoa</taxon>
        <taxon>Mollusca</taxon>
        <taxon>Bivalvia</taxon>
        <taxon>Autobranchia</taxon>
        <taxon>Heteroconchia</taxon>
        <taxon>Euheterodonta</taxon>
        <taxon>Imparidentia</taxon>
        <taxon>Neoheterodontei</taxon>
        <taxon>Myida</taxon>
        <taxon>Myoidea</taxon>
        <taxon>Myidae</taxon>
        <taxon>Mya</taxon>
    </lineage>
</organism>
<keyword evidence="3 13" id="KW-0813">Transport</keyword>
<evidence type="ECO:0000256" key="2">
    <source>
        <dbReference type="ARBA" id="ARBA00006375"/>
    </source>
</evidence>
<evidence type="ECO:0000256" key="11">
    <source>
        <dbReference type="ARBA" id="ARBA00023136"/>
    </source>
</evidence>
<dbReference type="Gene3D" id="1.50.40.10">
    <property type="entry name" value="Mitochondrial carrier domain"/>
    <property type="match status" value="1"/>
</dbReference>
<keyword evidence="10" id="KW-0496">Mitochondrion</keyword>
<keyword evidence="15" id="KW-1185">Reference proteome</keyword>
<comment type="subcellular location">
    <subcellularLocation>
        <location evidence="1">Mitochondrion inner membrane</location>
        <topology evidence="1">Multi-pass membrane protein</topology>
    </subcellularLocation>
</comment>
<keyword evidence="8" id="KW-0408">Iron</keyword>
<comment type="similarity">
    <text evidence="2 13">Belongs to the mitochondrial carrier (TC 2.A.29) family.</text>
</comment>
<evidence type="ECO:0000256" key="4">
    <source>
        <dbReference type="ARBA" id="ARBA00022496"/>
    </source>
</evidence>
<evidence type="ECO:0000256" key="3">
    <source>
        <dbReference type="ARBA" id="ARBA00022448"/>
    </source>
</evidence>
<keyword evidence="5 12" id="KW-0812">Transmembrane</keyword>
<keyword evidence="11 12" id="KW-0472">Membrane</keyword>
<evidence type="ECO:0000256" key="10">
    <source>
        <dbReference type="ARBA" id="ARBA00023128"/>
    </source>
</evidence>
<dbReference type="EMBL" id="CP111023">
    <property type="protein sequence ID" value="WAR21499.1"/>
    <property type="molecule type" value="Genomic_DNA"/>
</dbReference>
<feature type="repeat" description="Solcar" evidence="12">
    <location>
        <begin position="19"/>
        <end position="107"/>
    </location>
</feature>
<evidence type="ECO:0000256" key="6">
    <source>
        <dbReference type="ARBA" id="ARBA00022792"/>
    </source>
</evidence>
<keyword evidence="9" id="KW-0406">Ion transport</keyword>
<evidence type="ECO:0000313" key="14">
    <source>
        <dbReference type="EMBL" id="WAR21499.1"/>
    </source>
</evidence>
<proteinExistence type="inferred from homology"/>
<evidence type="ECO:0000313" key="15">
    <source>
        <dbReference type="Proteomes" id="UP001164746"/>
    </source>
</evidence>
<dbReference type="SUPFAM" id="SSF103506">
    <property type="entry name" value="Mitochondrial carrier"/>
    <property type="match status" value="1"/>
</dbReference>
<accession>A0ABY7FKV2</accession>